<accession>A0AAE1Y138</accession>
<dbReference type="Proteomes" id="UP001293254">
    <property type="component" value="Unassembled WGS sequence"/>
</dbReference>
<feature type="region of interest" description="Disordered" evidence="1">
    <location>
        <begin position="95"/>
        <end position="116"/>
    </location>
</feature>
<reference evidence="2" key="2">
    <citation type="journal article" date="2024" name="Plant">
        <title>Genomic evolution and insights into agronomic trait innovations of Sesamum species.</title>
        <authorList>
            <person name="Miao H."/>
            <person name="Wang L."/>
            <person name="Qu L."/>
            <person name="Liu H."/>
            <person name="Sun Y."/>
            <person name="Le M."/>
            <person name="Wang Q."/>
            <person name="Wei S."/>
            <person name="Zheng Y."/>
            <person name="Lin W."/>
            <person name="Duan Y."/>
            <person name="Cao H."/>
            <person name="Xiong S."/>
            <person name="Wang X."/>
            <person name="Wei L."/>
            <person name="Li C."/>
            <person name="Ma Q."/>
            <person name="Ju M."/>
            <person name="Zhao R."/>
            <person name="Li G."/>
            <person name="Mu C."/>
            <person name="Tian Q."/>
            <person name="Mei H."/>
            <person name="Zhang T."/>
            <person name="Gao T."/>
            <person name="Zhang H."/>
        </authorList>
    </citation>
    <scope>NUCLEOTIDE SEQUENCE</scope>
    <source>
        <strain evidence="2">3651</strain>
    </source>
</reference>
<sequence length="116" mass="12787">MNLMYVLRPEVGSCLLSGPWGVTNVVSEPRTLGSNVPNVGRENYVNPFGDSITVRWDDPPVIYITRPEDQGIGSVPDDVVPDILADRNRVLSTSEIRMNTRIGPQSTSRKTSSMNN</sequence>
<proteinExistence type="predicted"/>
<gene>
    <name evidence="2" type="ORF">Salat_2130100</name>
</gene>
<dbReference type="AlphaFoldDB" id="A0AAE1Y138"/>
<reference evidence="2" key="1">
    <citation type="submission" date="2020-06" db="EMBL/GenBank/DDBJ databases">
        <authorList>
            <person name="Li T."/>
            <person name="Hu X."/>
            <person name="Zhang T."/>
            <person name="Song X."/>
            <person name="Zhang H."/>
            <person name="Dai N."/>
            <person name="Sheng W."/>
            <person name="Hou X."/>
            <person name="Wei L."/>
        </authorList>
    </citation>
    <scope>NUCLEOTIDE SEQUENCE</scope>
    <source>
        <strain evidence="2">3651</strain>
        <tissue evidence="2">Leaf</tissue>
    </source>
</reference>
<dbReference type="EMBL" id="JACGWO010000008">
    <property type="protein sequence ID" value="KAK4421795.1"/>
    <property type="molecule type" value="Genomic_DNA"/>
</dbReference>
<organism evidence="2 3">
    <name type="scientific">Sesamum alatum</name>
    <dbReference type="NCBI Taxonomy" id="300844"/>
    <lineage>
        <taxon>Eukaryota</taxon>
        <taxon>Viridiplantae</taxon>
        <taxon>Streptophyta</taxon>
        <taxon>Embryophyta</taxon>
        <taxon>Tracheophyta</taxon>
        <taxon>Spermatophyta</taxon>
        <taxon>Magnoliopsida</taxon>
        <taxon>eudicotyledons</taxon>
        <taxon>Gunneridae</taxon>
        <taxon>Pentapetalae</taxon>
        <taxon>asterids</taxon>
        <taxon>lamiids</taxon>
        <taxon>Lamiales</taxon>
        <taxon>Pedaliaceae</taxon>
        <taxon>Sesamum</taxon>
    </lineage>
</organism>
<name>A0AAE1Y138_9LAMI</name>
<comment type="caution">
    <text evidence="2">The sequence shown here is derived from an EMBL/GenBank/DDBJ whole genome shotgun (WGS) entry which is preliminary data.</text>
</comment>
<evidence type="ECO:0000313" key="2">
    <source>
        <dbReference type="EMBL" id="KAK4421795.1"/>
    </source>
</evidence>
<evidence type="ECO:0000256" key="1">
    <source>
        <dbReference type="SAM" id="MobiDB-lite"/>
    </source>
</evidence>
<keyword evidence="3" id="KW-1185">Reference proteome</keyword>
<evidence type="ECO:0000313" key="3">
    <source>
        <dbReference type="Proteomes" id="UP001293254"/>
    </source>
</evidence>
<protein>
    <submittedName>
        <fullName evidence="2">Uncharacterized protein</fullName>
    </submittedName>
</protein>